<evidence type="ECO:0000256" key="1">
    <source>
        <dbReference type="ARBA" id="ARBA00004370"/>
    </source>
</evidence>
<reference evidence="6" key="1">
    <citation type="journal article" date="2019" name="Int. J. Syst. Evol. Microbiol.">
        <title>The Global Catalogue of Microorganisms (GCM) 10K type strain sequencing project: providing services to taxonomists for standard genome sequencing and annotation.</title>
        <authorList>
            <consortium name="The Broad Institute Genomics Platform"/>
            <consortium name="The Broad Institute Genome Sequencing Center for Infectious Disease"/>
            <person name="Wu L."/>
            <person name="Ma J."/>
        </authorList>
    </citation>
    <scope>NUCLEOTIDE SEQUENCE [LARGE SCALE GENOMIC DNA]</scope>
    <source>
        <strain evidence="6">KCTC 42107</strain>
    </source>
</reference>
<name>A0ABW5NVI4_9FLAO</name>
<comment type="subcellular location">
    <subcellularLocation>
        <location evidence="1">Membrane</location>
    </subcellularLocation>
</comment>
<dbReference type="Gene3D" id="2.40.160.50">
    <property type="entry name" value="membrane protein fhac: a member of the omp85/tpsb transporter family"/>
    <property type="match status" value="1"/>
</dbReference>
<feature type="chain" id="PRO_5047187852" evidence="3">
    <location>
        <begin position="19"/>
        <end position="343"/>
    </location>
</feature>
<comment type="caution">
    <text evidence="5">The sequence shown here is derived from an EMBL/GenBank/DDBJ whole genome shotgun (WGS) entry which is preliminary data.</text>
</comment>
<organism evidence="5 6">
    <name type="scientific">Flavobacterium suzhouense</name>
    <dbReference type="NCBI Taxonomy" id="1529638"/>
    <lineage>
        <taxon>Bacteria</taxon>
        <taxon>Pseudomonadati</taxon>
        <taxon>Bacteroidota</taxon>
        <taxon>Flavobacteriia</taxon>
        <taxon>Flavobacteriales</taxon>
        <taxon>Flavobacteriaceae</taxon>
        <taxon>Flavobacterium</taxon>
    </lineage>
</organism>
<dbReference type="EMBL" id="JBHUMD010000026">
    <property type="protein sequence ID" value="MFD2602726.1"/>
    <property type="molecule type" value="Genomic_DNA"/>
</dbReference>
<dbReference type="RefSeq" id="WP_379821159.1">
    <property type="nucleotide sequence ID" value="NZ_JBHUMD010000026.1"/>
</dbReference>
<evidence type="ECO:0000313" key="5">
    <source>
        <dbReference type="EMBL" id="MFD2602726.1"/>
    </source>
</evidence>
<protein>
    <submittedName>
        <fullName evidence="5">BamA/TamA family outer membrane protein</fullName>
    </submittedName>
</protein>
<evidence type="ECO:0000256" key="2">
    <source>
        <dbReference type="ARBA" id="ARBA00023136"/>
    </source>
</evidence>
<keyword evidence="3" id="KW-0732">Signal</keyword>
<keyword evidence="2" id="KW-0472">Membrane</keyword>
<evidence type="ECO:0000256" key="3">
    <source>
        <dbReference type="SAM" id="SignalP"/>
    </source>
</evidence>
<gene>
    <name evidence="5" type="ORF">ACFSR3_11715</name>
</gene>
<feature type="signal peptide" evidence="3">
    <location>
        <begin position="1"/>
        <end position="18"/>
    </location>
</feature>
<sequence length="343" mass="38381">MKNALFCFVLLISTVLSAQEKVNDSIKKKFDITGIPIVSYNDAYGSIVGLNSMAFFNLNKKDTISPASIAGLGGGFSENKTWFITLFSQLYLDEDKWRVTAGIGFGNINFQYYESSNEGEEGFVDYSNITEFAAFRVMRQIVPHFYGGGIIKFQHSKTHFETGIDSIANANGLGISFMYDTRDDVYYPEQGWKAAITYVANSEWLGSKESFHSIRAYSNYYWKINNRMVLANRASIFSGMGTVPFFGQHTVGGKDIRGYTEGKYRGNQVYSIQSEYRWNFYRRWGTVGFFGMAFTGNPSSGALPAGGAGIRFKAIPSQKINIGIDYAIGKKDSGIYFRIGESF</sequence>
<keyword evidence="6" id="KW-1185">Reference proteome</keyword>
<evidence type="ECO:0000313" key="6">
    <source>
        <dbReference type="Proteomes" id="UP001597480"/>
    </source>
</evidence>
<dbReference type="Proteomes" id="UP001597480">
    <property type="component" value="Unassembled WGS sequence"/>
</dbReference>
<dbReference type="Pfam" id="PF01103">
    <property type="entry name" value="Omp85"/>
    <property type="match status" value="1"/>
</dbReference>
<feature type="domain" description="Bacterial surface antigen (D15)" evidence="4">
    <location>
        <begin position="129"/>
        <end position="343"/>
    </location>
</feature>
<dbReference type="InterPro" id="IPR000184">
    <property type="entry name" value="Bac_surfAg_D15"/>
</dbReference>
<evidence type="ECO:0000259" key="4">
    <source>
        <dbReference type="Pfam" id="PF01103"/>
    </source>
</evidence>
<accession>A0ABW5NVI4</accession>
<proteinExistence type="predicted"/>